<dbReference type="PANTHER" id="PTHR17271:SF12">
    <property type="entry name" value="MYOSIN PHOSPHATASE RHO-INTERACTING PROTEIN ISOFORM X1"/>
    <property type="match status" value="1"/>
</dbReference>
<evidence type="ECO:0000256" key="5">
    <source>
        <dbReference type="ARBA" id="ARBA00023203"/>
    </source>
</evidence>
<dbReference type="InterPro" id="IPR039597">
    <property type="entry name" value="M-RIP_PH"/>
</dbReference>
<proteinExistence type="predicted"/>
<dbReference type="GO" id="GO:0015629">
    <property type="term" value="C:actin cytoskeleton"/>
    <property type="evidence" value="ECO:0007669"/>
    <property type="project" value="TreeGrafter"/>
</dbReference>
<evidence type="ECO:0000256" key="2">
    <source>
        <dbReference type="ARBA" id="ARBA00022490"/>
    </source>
</evidence>
<dbReference type="GeneTree" id="ENSGT00940000157340"/>
<dbReference type="InterPro" id="IPR001849">
    <property type="entry name" value="PH_domain"/>
</dbReference>
<dbReference type="PROSITE" id="PS50003">
    <property type="entry name" value="PH_DOMAIN"/>
    <property type="match status" value="1"/>
</dbReference>
<dbReference type="Ensembl" id="ENSPRET00000019423.1">
    <property type="protein sequence ID" value="ENSPREP00000019217.1"/>
    <property type="gene ID" value="ENSPREG00000012943.1"/>
</dbReference>
<evidence type="ECO:0000256" key="6">
    <source>
        <dbReference type="ARBA" id="ARBA00023212"/>
    </source>
</evidence>
<comment type="subcellular location">
    <subcellularLocation>
        <location evidence="1">Cytoplasm</location>
        <location evidence="1">Cytoskeleton</location>
    </subcellularLocation>
</comment>
<evidence type="ECO:0000259" key="9">
    <source>
        <dbReference type="PROSITE" id="PS50003"/>
    </source>
</evidence>
<dbReference type="Gene3D" id="2.30.29.30">
    <property type="entry name" value="Pleckstrin-homology domain (PH domain)/Phosphotyrosine-binding domain (PTB)"/>
    <property type="match status" value="1"/>
</dbReference>
<reference evidence="10" key="3">
    <citation type="submission" date="2025-09" db="UniProtKB">
        <authorList>
            <consortium name="Ensembl"/>
        </authorList>
    </citation>
    <scope>IDENTIFICATION</scope>
    <source>
        <strain evidence="10">Guanapo</strain>
    </source>
</reference>
<dbReference type="CDD" id="cd13275">
    <property type="entry name" value="PH_M-RIP"/>
    <property type="match status" value="1"/>
</dbReference>
<dbReference type="InterPro" id="IPR011993">
    <property type="entry name" value="PH-like_dom_sf"/>
</dbReference>
<feature type="coiled-coil region" evidence="7">
    <location>
        <begin position="355"/>
        <end position="513"/>
    </location>
</feature>
<dbReference type="Proteomes" id="UP000242638">
    <property type="component" value="Unassembled WGS sequence"/>
</dbReference>
<evidence type="ECO:0000313" key="11">
    <source>
        <dbReference type="Proteomes" id="UP000242638"/>
    </source>
</evidence>
<feature type="coiled-coil region" evidence="7">
    <location>
        <begin position="258"/>
        <end position="315"/>
    </location>
</feature>
<reference evidence="11" key="1">
    <citation type="submission" date="2013-11" db="EMBL/GenBank/DDBJ databases">
        <title>The genomic landscape of the Guanapo guppy.</title>
        <authorList>
            <person name="Kuenstner A."/>
            <person name="Dreyer C."/>
        </authorList>
    </citation>
    <scope>NUCLEOTIDE SEQUENCE</scope>
    <source>
        <strain evidence="11">Guanapo</strain>
    </source>
</reference>
<name>A0A3P9PBN6_POERE</name>
<keyword evidence="4 7" id="KW-0175">Coiled coil</keyword>
<dbReference type="PANTHER" id="PTHR17271">
    <property type="entry name" value="PLECKSTRIN HOMOLOGY PH DOMAIN-CONTAINING PROTEIN"/>
    <property type="match status" value="1"/>
</dbReference>
<keyword evidence="3" id="KW-0597">Phosphoprotein</keyword>
<reference evidence="10" key="2">
    <citation type="submission" date="2025-08" db="UniProtKB">
        <authorList>
            <consortium name="Ensembl"/>
        </authorList>
    </citation>
    <scope>IDENTIFICATION</scope>
    <source>
        <strain evidence="10">Guanapo</strain>
    </source>
</reference>
<dbReference type="FunFam" id="2.30.29.30:FF:000133">
    <property type="entry name" value="myosin phosphatase Rho-interacting protein isoform X1"/>
    <property type="match status" value="1"/>
</dbReference>
<keyword evidence="5" id="KW-0009">Actin-binding</keyword>
<protein>
    <recommendedName>
        <fullName evidence="9">PH domain-containing protein</fullName>
    </recommendedName>
</protein>
<sequence length="527" mass="59985">MMKLDEDDEWKKHWFVLSTASLRFYRDASAEEASDLDGEIDLSKCYSVSEHQVQRNYGFQIHTQKAVFTLSAMTAGIRRNWIQALMKNVNPADPADPPDVASLPGRRLTCSPAEVGPDVTQDSAPKPPGPASSSDSDQSGVGAKAQLDGSCLGDRAASCLELGDLERRRRRQERRRRYESLLGFSLGRGSPPRSQLEMEERIAECWRRVERTALRPERTVALPTESRDALETETLLQGCRTLIDRLKAELGRCYNEPLRRNQELETQLDRRNQELETQLDRRNQELETQVIEELQQQHQQEVERLLVERDRLLEEESAATATAIEAIEKAHRAELQREIQRRSQSENCNGNSQLEEIHREELASCRRELDVLSQQFSLKCLENGHLVRGAEAERKALGQCQQENRALRSRNQELSRHLAAEISRLCAANQPDLLPVQITLRVQQAEVQSLKQEVASLKDELQAAVKDKRNAAKKYQDVQTELSFSRARAEREAEELRENLRLAHRALEEASKVKQMAAGCKRPEGTS</sequence>
<dbReference type="GO" id="GO:0051015">
    <property type="term" value="F:actin filament binding"/>
    <property type="evidence" value="ECO:0007669"/>
    <property type="project" value="TreeGrafter"/>
</dbReference>
<feature type="domain" description="PH" evidence="9">
    <location>
        <begin position="1"/>
        <end position="90"/>
    </location>
</feature>
<evidence type="ECO:0000256" key="4">
    <source>
        <dbReference type="ARBA" id="ARBA00023054"/>
    </source>
</evidence>
<dbReference type="Pfam" id="PF00169">
    <property type="entry name" value="PH"/>
    <property type="match status" value="1"/>
</dbReference>
<feature type="compositionally biased region" description="Low complexity" evidence="8">
    <location>
        <begin position="131"/>
        <end position="143"/>
    </location>
</feature>
<feature type="region of interest" description="Disordered" evidence="8">
    <location>
        <begin position="91"/>
        <end position="147"/>
    </location>
</feature>
<feature type="compositionally biased region" description="Low complexity" evidence="8">
    <location>
        <begin position="91"/>
        <end position="101"/>
    </location>
</feature>
<organism evidence="10 11">
    <name type="scientific">Poecilia reticulata</name>
    <name type="common">Guppy</name>
    <name type="synonym">Acanthophacelus reticulatus</name>
    <dbReference type="NCBI Taxonomy" id="8081"/>
    <lineage>
        <taxon>Eukaryota</taxon>
        <taxon>Metazoa</taxon>
        <taxon>Chordata</taxon>
        <taxon>Craniata</taxon>
        <taxon>Vertebrata</taxon>
        <taxon>Euteleostomi</taxon>
        <taxon>Actinopterygii</taxon>
        <taxon>Neopterygii</taxon>
        <taxon>Teleostei</taxon>
        <taxon>Neoteleostei</taxon>
        <taxon>Acanthomorphata</taxon>
        <taxon>Ovalentaria</taxon>
        <taxon>Atherinomorphae</taxon>
        <taxon>Cyprinodontiformes</taxon>
        <taxon>Poeciliidae</taxon>
        <taxon>Poeciliinae</taxon>
        <taxon>Poecilia</taxon>
    </lineage>
</organism>
<accession>A0A3P9PBN6</accession>
<evidence type="ECO:0000313" key="10">
    <source>
        <dbReference type="Ensembl" id="ENSPREP00000019217.1"/>
    </source>
</evidence>
<dbReference type="InterPro" id="IPR052223">
    <property type="entry name" value="Actin_Cytoskeleton_Reg"/>
</dbReference>
<dbReference type="SMART" id="SM00233">
    <property type="entry name" value="PH"/>
    <property type="match status" value="1"/>
</dbReference>
<keyword evidence="11" id="KW-1185">Reference proteome</keyword>
<dbReference type="SUPFAM" id="SSF50729">
    <property type="entry name" value="PH domain-like"/>
    <property type="match status" value="1"/>
</dbReference>
<dbReference type="Bgee" id="ENSPREG00000012943">
    <property type="expression patterns" value="Expressed in caudal fin"/>
</dbReference>
<dbReference type="AlphaFoldDB" id="A0A3P9PBN6"/>
<keyword evidence="2" id="KW-0963">Cytoplasm</keyword>
<evidence type="ECO:0000256" key="8">
    <source>
        <dbReference type="SAM" id="MobiDB-lite"/>
    </source>
</evidence>
<evidence type="ECO:0000256" key="7">
    <source>
        <dbReference type="SAM" id="Coils"/>
    </source>
</evidence>
<keyword evidence="6" id="KW-0206">Cytoskeleton</keyword>
<evidence type="ECO:0000256" key="1">
    <source>
        <dbReference type="ARBA" id="ARBA00004245"/>
    </source>
</evidence>
<evidence type="ECO:0000256" key="3">
    <source>
        <dbReference type="ARBA" id="ARBA00022553"/>
    </source>
</evidence>